<dbReference type="Gene3D" id="3.30.1610.10">
    <property type="entry name" value="Peptidase S59, nucleoporin"/>
    <property type="match status" value="1"/>
</dbReference>
<protein>
    <recommendedName>
        <fullName evidence="11">Peptidase S59 domain-containing protein</fullName>
    </recommendedName>
</protein>
<evidence type="ECO:0000256" key="2">
    <source>
        <dbReference type="ARBA" id="ARBA00008926"/>
    </source>
</evidence>
<evidence type="ECO:0000313" key="12">
    <source>
        <dbReference type="EMBL" id="KAF2434423.1"/>
    </source>
</evidence>
<dbReference type="GO" id="GO:0006606">
    <property type="term" value="P:protein import into nucleus"/>
    <property type="evidence" value="ECO:0007669"/>
    <property type="project" value="TreeGrafter"/>
</dbReference>
<name>A0A9P4U2W3_9PEZI</name>
<sequence>MSGFGGFGGFGSNNNQQQGTGSGFGGFGNSGTNTGFGTNATSSPFGQNKTGFGATATSSGGGLFGAAPATSNNNAFGGFGGGAATSGFGGSTLNTGGGLFGQSKPAFGASTTGATGGGIFGGGGTGFGSGATGSTPAFGSGASTTFGNTLQQNSGTLNPPFSEFVEKDPAATNTSNRYQTISTMQPYQGYSLEELRLADYSQGRKQGNANGQAGAFGTGTGFGGFGASGGGTTGFGGGNTSTGGGIFGGSGSATASSFGQQQQTATTGFGAGGASGGLFGAKPATGGLFGSTPATSAQTGGGLFGTSGTSFGGGNTTGFGANTTTGTTGGLFGSTPAKPAFGGFGTGAATGASTGFGGSTPFGGAATSTGGTGLFGNAPAAPATGFGQQQQSTSTPFSFGQQGQQNQQQQPQTGTSLFGGFGAQNQQQKPGGLFGTTNTTSTGGGLFGNSSQQQQPATGGGLFGPTTQQQGGGGLFGNKPATGGLFGNAPAANTGGGGLFGNTQQQQAPTGGLFGQSAQQPSGGLFGSKPAGSGLGSSLFNQPSQQQQTGTSLFGNTQQQQPALGGSLFGNSQSQQQQPQALHASLTDNPYGNDQLFASLAAPNQSVGPLATPLSSTPKTKKQTLIPSYRMQPAASNRLLTPQRRPQAYGFSYSTYGTPGSAITSPTMGNSLLGNGLNRSLNKSLSTSNLRHSFNAQDSVLMPGAFSTTGRSGASTLKKLNINKNTSVRRPLFGNDGPDYAASSNVRKSVSFEDGINGRATNWGSSYEPNNTQALVRTETTEAEPDTPAPPPKTRAAMPDMDQVNGVGRGKELAVVHEEATSSTTSKQPPPPLNPFNQKDQQPGSYWMRPSVQEINQMTPTQKKNFQGLTVGREGCGKVTFSRVDLNSVNIKDIMGKIVVFETRSCTVYGDNAGVVKPPQGQGLNVRSTISLENSWPRVHEGRTLVLEKKGARVEKHLKRLKRLPDTKFISYENGVWTFEVEHFTTYGLPDDFEDDEDQSMVDSSMLSDAPATPTPSKHSHGISHSSPPLNSDASLPSPPESSPDDTFDFKKGKRKNLPGQFEEEDVYDEDMSYEEDDQTNQSFLGERSVGSLGEDGDEAMSQMSESGSEAEQEMAGSFPAPTNTTEQPLATFEEVQLPKSILKATQPFGTPMKGGTLRAFDDWTEQLQRTASPKKQDRQALRANQSAAYQQLQEDHDPTPKVASRNKPFNTPMDIMNSLLNQSQHGNGSVRGKFGASARGFQNPNPKRAKTSKEIDAQDIAFHNTTKPNWGPDGTFVYTTTPVSAHHNDGVVVNFGSSLVGEHADVRFAKISASHDLLSRAIAEQQSFTNTTLENGVPRAETSDDFVFAQLSEVVSLETTAGRKEKQVWDLASILFDHTDNRSGVMEPEVYERFFRKDQLSSFWKKVVHGDATSAASKAATYEEKALHYLSGGMIEEACTALVEGRNFHLASLVAQIGGDSTFREVVRQQLEKWAELNVLAEFNDDVRAIYELLSGNTSICKGRTRHGAENNVSTFSISTRFGLDWRRAFGLWLWYGIKEQEDLTAAVQQFDDELVTGTEKARPIPWFVEKGVDMGWVDPNPESREDILWTLLKLYLGSLAGQDFETALAPENVSGNPMNTRLSFQLLNIFRALEIGDIEGDSAAADALATTFASGLATTVSSDPQNLHTTCWVLMHLSGRQAREQSIRAVLDQHAQLLDAPSGPLFTRLCELRVPPQWMHLSRALYARAVTHDPVAEAQSLIDAGEWKQAHDVVCQVIGPAAVIEQDSDQLRELLGSLVEQKEGNRMEWNKGAGMYYDFVELKDLERQRGQRWKELVVRLGRALEGVMGEGLEGKDLKESAALQIMGATVAQIAATTDVMDKGQALRLPLTEDAYLQHSRALSVDYYRAILA</sequence>
<evidence type="ECO:0000256" key="9">
    <source>
        <dbReference type="ARBA" id="ARBA00023242"/>
    </source>
</evidence>
<proteinExistence type="inferred from homology"/>
<feature type="compositionally biased region" description="Polar residues" evidence="10">
    <location>
        <begin position="536"/>
        <end position="562"/>
    </location>
</feature>
<keyword evidence="9" id="KW-0539">Nucleus</keyword>
<feature type="region of interest" description="Disordered" evidence="10">
    <location>
        <begin position="990"/>
        <end position="1126"/>
    </location>
</feature>
<organism evidence="12 13">
    <name type="scientific">Tothia fuscella</name>
    <dbReference type="NCBI Taxonomy" id="1048955"/>
    <lineage>
        <taxon>Eukaryota</taxon>
        <taxon>Fungi</taxon>
        <taxon>Dikarya</taxon>
        <taxon>Ascomycota</taxon>
        <taxon>Pezizomycotina</taxon>
        <taxon>Dothideomycetes</taxon>
        <taxon>Pleosporomycetidae</taxon>
        <taxon>Venturiales</taxon>
        <taxon>Cylindrosympodiaceae</taxon>
        <taxon>Tothia</taxon>
    </lineage>
</organism>
<feature type="compositionally biased region" description="Gly residues" evidence="10">
    <location>
        <begin position="20"/>
        <end position="29"/>
    </location>
</feature>
<feature type="compositionally biased region" description="Gly residues" evidence="10">
    <location>
        <begin position="1"/>
        <end position="11"/>
    </location>
</feature>
<dbReference type="InterPro" id="IPR025574">
    <property type="entry name" value="Nucleoporin_FG_rpt"/>
</dbReference>
<feature type="region of interest" description="Disordered" evidence="10">
    <location>
        <begin position="1169"/>
        <end position="1231"/>
    </location>
</feature>
<gene>
    <name evidence="12" type="ORF">EJ08DRAFT_646401</name>
</gene>
<dbReference type="InterPro" id="IPR007230">
    <property type="entry name" value="Nup98_auto-Pept-S59_dom"/>
</dbReference>
<evidence type="ECO:0000256" key="8">
    <source>
        <dbReference type="ARBA" id="ARBA00023132"/>
    </source>
</evidence>
<accession>A0A9P4U2W3</accession>
<feature type="compositionally biased region" description="Polar residues" evidence="10">
    <location>
        <begin position="1219"/>
        <end position="1228"/>
    </location>
</feature>
<dbReference type="Pfam" id="PF04096">
    <property type="entry name" value="Nucleoporin2"/>
    <property type="match status" value="1"/>
</dbReference>
<dbReference type="GO" id="GO:0034398">
    <property type="term" value="P:telomere tethering at nuclear periphery"/>
    <property type="evidence" value="ECO:0007669"/>
    <property type="project" value="TreeGrafter"/>
</dbReference>
<feature type="compositionally biased region" description="Polar residues" evidence="10">
    <location>
        <begin position="1183"/>
        <end position="1193"/>
    </location>
</feature>
<dbReference type="InterPro" id="IPR036903">
    <property type="entry name" value="Nup98_auto-Pept-S59_dom_sf"/>
</dbReference>
<dbReference type="PANTHER" id="PTHR23198:SF6">
    <property type="entry name" value="NUCLEAR PORE COMPLEX PROTEIN NUP98-NUP96"/>
    <property type="match status" value="1"/>
</dbReference>
<comment type="caution">
    <text evidence="12">The sequence shown here is derived from an EMBL/GenBank/DDBJ whole genome shotgun (WGS) entry which is preliminary data.</text>
</comment>
<keyword evidence="8" id="KW-0906">Nuclear pore complex</keyword>
<evidence type="ECO:0000256" key="1">
    <source>
        <dbReference type="ARBA" id="ARBA00004567"/>
    </source>
</evidence>
<feature type="domain" description="Peptidase S59" evidence="11">
    <location>
        <begin position="843"/>
        <end position="984"/>
    </location>
</feature>
<evidence type="ECO:0000256" key="10">
    <source>
        <dbReference type="SAM" id="MobiDB-lite"/>
    </source>
</evidence>
<feature type="region of interest" description="Disordered" evidence="10">
    <location>
        <begin position="373"/>
        <end position="589"/>
    </location>
</feature>
<feature type="compositionally biased region" description="Acidic residues" evidence="10">
    <location>
        <begin position="991"/>
        <end position="1000"/>
    </location>
</feature>
<dbReference type="PANTHER" id="PTHR23198">
    <property type="entry name" value="NUCLEOPORIN"/>
    <property type="match status" value="1"/>
</dbReference>
<feature type="region of interest" description="Disordered" evidence="10">
    <location>
        <begin position="140"/>
        <end position="177"/>
    </location>
</feature>
<keyword evidence="7" id="KW-0811">Translocation</keyword>
<dbReference type="Gene3D" id="1.25.40.690">
    <property type="match status" value="1"/>
</dbReference>
<evidence type="ECO:0000256" key="3">
    <source>
        <dbReference type="ARBA" id="ARBA00022448"/>
    </source>
</evidence>
<keyword evidence="4" id="KW-0068">Autocatalytic cleavage</keyword>
<dbReference type="SUPFAM" id="SSF82215">
    <property type="entry name" value="C-terminal autoproteolytic domain of nucleoporin nup98"/>
    <property type="match status" value="1"/>
</dbReference>
<evidence type="ECO:0000256" key="6">
    <source>
        <dbReference type="ARBA" id="ARBA00022927"/>
    </source>
</evidence>
<feature type="region of interest" description="Disordered" evidence="10">
    <location>
        <begin position="817"/>
        <end position="843"/>
    </location>
</feature>
<dbReference type="GO" id="GO:0008139">
    <property type="term" value="F:nuclear localization sequence binding"/>
    <property type="evidence" value="ECO:0007669"/>
    <property type="project" value="TreeGrafter"/>
</dbReference>
<reference evidence="12" key="1">
    <citation type="journal article" date="2020" name="Stud. Mycol.">
        <title>101 Dothideomycetes genomes: a test case for predicting lifestyles and emergence of pathogens.</title>
        <authorList>
            <person name="Haridas S."/>
            <person name="Albert R."/>
            <person name="Binder M."/>
            <person name="Bloem J."/>
            <person name="Labutti K."/>
            <person name="Salamov A."/>
            <person name="Andreopoulos B."/>
            <person name="Baker S."/>
            <person name="Barry K."/>
            <person name="Bills G."/>
            <person name="Bluhm B."/>
            <person name="Cannon C."/>
            <person name="Castanera R."/>
            <person name="Culley D."/>
            <person name="Daum C."/>
            <person name="Ezra D."/>
            <person name="Gonzalez J."/>
            <person name="Henrissat B."/>
            <person name="Kuo A."/>
            <person name="Liang C."/>
            <person name="Lipzen A."/>
            <person name="Lutzoni F."/>
            <person name="Magnuson J."/>
            <person name="Mondo S."/>
            <person name="Nolan M."/>
            <person name="Ohm R."/>
            <person name="Pangilinan J."/>
            <person name="Park H.-J."/>
            <person name="Ramirez L."/>
            <person name="Alfaro M."/>
            <person name="Sun H."/>
            <person name="Tritt A."/>
            <person name="Yoshinaga Y."/>
            <person name="Zwiers L.-H."/>
            <person name="Turgeon B."/>
            <person name="Goodwin S."/>
            <person name="Spatafora J."/>
            <person name="Crous P."/>
            <person name="Grigoriev I."/>
        </authorList>
    </citation>
    <scope>NUCLEOTIDE SEQUENCE</scope>
    <source>
        <strain evidence="12">CBS 130266</strain>
    </source>
</reference>
<feature type="compositionally biased region" description="Low complexity" evidence="10">
    <location>
        <begin position="384"/>
        <end position="414"/>
    </location>
</feature>
<dbReference type="InterPro" id="IPR021967">
    <property type="entry name" value="Nup98_C"/>
</dbReference>
<dbReference type="Proteomes" id="UP000800235">
    <property type="component" value="Unassembled WGS sequence"/>
</dbReference>
<evidence type="ECO:0000259" key="11">
    <source>
        <dbReference type="PROSITE" id="PS51434"/>
    </source>
</evidence>
<feature type="compositionally biased region" description="Polar residues" evidence="10">
    <location>
        <begin position="141"/>
        <end position="159"/>
    </location>
</feature>
<dbReference type="Pfam" id="PF13634">
    <property type="entry name" value="Nucleoporin_FG"/>
    <property type="match status" value="3"/>
</dbReference>
<evidence type="ECO:0000256" key="7">
    <source>
        <dbReference type="ARBA" id="ARBA00023010"/>
    </source>
</evidence>
<dbReference type="GO" id="GO:0044614">
    <property type="term" value="C:nuclear pore cytoplasmic filaments"/>
    <property type="evidence" value="ECO:0007669"/>
    <property type="project" value="TreeGrafter"/>
</dbReference>
<evidence type="ECO:0000256" key="4">
    <source>
        <dbReference type="ARBA" id="ARBA00022813"/>
    </source>
</evidence>
<keyword evidence="5" id="KW-0509">mRNA transport</keyword>
<dbReference type="GO" id="GO:0003723">
    <property type="term" value="F:RNA binding"/>
    <property type="evidence" value="ECO:0007669"/>
    <property type="project" value="TreeGrafter"/>
</dbReference>
<feature type="compositionally biased region" description="Acidic residues" evidence="10">
    <location>
        <begin position="1062"/>
        <end position="1079"/>
    </location>
</feature>
<dbReference type="GO" id="GO:0017056">
    <property type="term" value="F:structural constituent of nuclear pore"/>
    <property type="evidence" value="ECO:0007669"/>
    <property type="project" value="InterPro"/>
</dbReference>
<feature type="region of interest" description="Disordered" evidence="10">
    <location>
        <begin position="1"/>
        <end position="30"/>
    </location>
</feature>
<dbReference type="FunFam" id="1.10.10.2360:FF:000001">
    <property type="entry name" value="Nuclear pore complex protein Nup98-Nup96"/>
    <property type="match status" value="1"/>
</dbReference>
<dbReference type="Gene3D" id="1.10.10.2360">
    <property type="match status" value="1"/>
</dbReference>
<feature type="region of interest" description="Disordered" evidence="10">
    <location>
        <begin position="778"/>
        <end position="799"/>
    </location>
</feature>
<evidence type="ECO:0000313" key="13">
    <source>
        <dbReference type="Proteomes" id="UP000800235"/>
    </source>
</evidence>
<dbReference type="EMBL" id="MU007016">
    <property type="protein sequence ID" value="KAF2434423.1"/>
    <property type="molecule type" value="Genomic_DNA"/>
</dbReference>
<keyword evidence="3" id="KW-0813">Transport</keyword>
<dbReference type="InterPro" id="IPR037665">
    <property type="entry name" value="Nucleoporin_S59-like"/>
</dbReference>
<dbReference type="GO" id="GO:0000973">
    <property type="term" value="P:post-transcriptional tethering of RNA polymerase II gene DNA at nuclear periphery"/>
    <property type="evidence" value="ECO:0007669"/>
    <property type="project" value="TreeGrafter"/>
</dbReference>
<evidence type="ECO:0000256" key="5">
    <source>
        <dbReference type="ARBA" id="ARBA00022816"/>
    </source>
</evidence>
<dbReference type="PROSITE" id="PS51434">
    <property type="entry name" value="NUP_C"/>
    <property type="match status" value="1"/>
</dbReference>
<dbReference type="GO" id="GO:0051028">
    <property type="term" value="P:mRNA transport"/>
    <property type="evidence" value="ECO:0007669"/>
    <property type="project" value="UniProtKB-KW"/>
</dbReference>
<comment type="similarity">
    <text evidence="2">Belongs to the nucleoporin GLFG family.</text>
</comment>
<dbReference type="OrthoDB" id="3797628at2759"/>
<dbReference type="Pfam" id="PF12110">
    <property type="entry name" value="Nup96"/>
    <property type="match status" value="1"/>
</dbReference>
<comment type="subcellular location">
    <subcellularLocation>
        <location evidence="1">Nucleus</location>
        <location evidence="1">Nuclear pore complex</location>
    </subcellularLocation>
</comment>
<dbReference type="GO" id="GO:0006405">
    <property type="term" value="P:RNA export from nucleus"/>
    <property type="evidence" value="ECO:0007669"/>
    <property type="project" value="TreeGrafter"/>
</dbReference>
<keyword evidence="6" id="KW-0653">Protein transport</keyword>
<keyword evidence="13" id="KW-1185">Reference proteome</keyword>